<keyword evidence="5" id="KW-1185">Reference proteome</keyword>
<protein>
    <recommendedName>
        <fullName evidence="6">Membrane protein implicated in regulation of membrane protease activity</fullName>
    </recommendedName>
</protein>
<dbReference type="InterPro" id="IPR048376">
    <property type="entry name" value="YqiJ_N"/>
</dbReference>
<evidence type="ECO:0000259" key="3">
    <source>
        <dbReference type="Pfam" id="PF21001"/>
    </source>
</evidence>
<dbReference type="RefSeq" id="WP_054784597.1">
    <property type="nucleotide sequence ID" value="NZ_FPBD01000002.1"/>
</dbReference>
<dbReference type="Proteomes" id="UP000183371">
    <property type="component" value="Unassembled WGS sequence"/>
</dbReference>
<evidence type="ECO:0008006" key="6">
    <source>
        <dbReference type="Google" id="ProtNLM"/>
    </source>
</evidence>
<evidence type="ECO:0000259" key="2">
    <source>
        <dbReference type="Pfam" id="PF07290"/>
    </source>
</evidence>
<evidence type="ECO:0000313" key="4">
    <source>
        <dbReference type="EMBL" id="SFT56923.1"/>
    </source>
</evidence>
<feature type="domain" description="Inner membrane protein YqiJ OB-fold" evidence="2">
    <location>
        <begin position="159"/>
        <end position="221"/>
    </location>
</feature>
<evidence type="ECO:0000256" key="1">
    <source>
        <dbReference type="SAM" id="Phobius"/>
    </source>
</evidence>
<keyword evidence="1" id="KW-1133">Transmembrane helix</keyword>
<feature type="transmembrane region" description="Helical" evidence="1">
    <location>
        <begin position="12"/>
        <end position="37"/>
    </location>
</feature>
<feature type="transmembrane region" description="Helical" evidence="1">
    <location>
        <begin position="86"/>
        <end position="106"/>
    </location>
</feature>
<dbReference type="Pfam" id="PF07290">
    <property type="entry name" value="YqiJ_OB"/>
    <property type="match status" value="1"/>
</dbReference>
<feature type="transmembrane region" description="Helical" evidence="1">
    <location>
        <begin position="118"/>
        <end position="136"/>
    </location>
</feature>
<keyword evidence="1" id="KW-0472">Membrane</keyword>
<sequence>MAELIFSGETYLFTLAIFVMLALALLEVVGMIFGLSLSGLVDDALPDLEVDADLDIDADIDADVSVDAAGLGPIEGFLAWLAVGKVPFIVLLIILLTSFGITGILVQYAAASIAGATLPFWMALIPTGIVSFWFTAKTSHAIGRVMPKEETDARSRDALIGEVAVLTLGNATKALQAEARVTDSFGTRHYVQVIPDQPDTTLMQGDEVLLVGLKDSLFTAIPNPHANLSPRQDTLTN</sequence>
<proteinExistence type="predicted"/>
<name>A0A1I6Z2H8_9HYPH</name>
<dbReference type="InterPro" id="IPR010840">
    <property type="entry name" value="YqiJ_OB"/>
</dbReference>
<organism evidence="4 5">
    <name type="scientific">Pseudovibrio denitrificans</name>
    <dbReference type="NCBI Taxonomy" id="258256"/>
    <lineage>
        <taxon>Bacteria</taxon>
        <taxon>Pseudomonadati</taxon>
        <taxon>Pseudomonadota</taxon>
        <taxon>Alphaproteobacteria</taxon>
        <taxon>Hyphomicrobiales</taxon>
        <taxon>Stappiaceae</taxon>
        <taxon>Pseudovibrio</taxon>
    </lineage>
</organism>
<feature type="domain" description="Inner membrane protein YqiJ N-terminal" evidence="3">
    <location>
        <begin position="11"/>
        <end position="132"/>
    </location>
</feature>
<accession>A0A1I6Z2H8</accession>
<keyword evidence="1" id="KW-0812">Transmembrane</keyword>
<dbReference type="Pfam" id="PF21001">
    <property type="entry name" value="YqiJ_N"/>
    <property type="match status" value="1"/>
</dbReference>
<dbReference type="AlphaFoldDB" id="A0A1I6Z2H8"/>
<reference evidence="5" key="1">
    <citation type="submission" date="2016-10" db="EMBL/GenBank/DDBJ databases">
        <authorList>
            <person name="Varghese N."/>
            <person name="Submissions S."/>
        </authorList>
    </citation>
    <scope>NUCLEOTIDE SEQUENCE [LARGE SCALE GENOMIC DNA]</scope>
    <source>
        <strain evidence="5">DSM 17465</strain>
    </source>
</reference>
<gene>
    <name evidence="4" type="ORF">SAMN05444141_10218</name>
</gene>
<dbReference type="EMBL" id="FPBD01000002">
    <property type="protein sequence ID" value="SFT56923.1"/>
    <property type="molecule type" value="Genomic_DNA"/>
</dbReference>
<evidence type="ECO:0000313" key="5">
    <source>
        <dbReference type="Proteomes" id="UP000183371"/>
    </source>
</evidence>